<organism evidence="4 5">
    <name type="scientific">Variovorax paradoxus</name>
    <dbReference type="NCBI Taxonomy" id="34073"/>
    <lineage>
        <taxon>Bacteria</taxon>
        <taxon>Pseudomonadati</taxon>
        <taxon>Pseudomonadota</taxon>
        <taxon>Betaproteobacteria</taxon>
        <taxon>Burkholderiales</taxon>
        <taxon>Comamonadaceae</taxon>
        <taxon>Variovorax</taxon>
    </lineage>
</organism>
<protein>
    <recommendedName>
        <fullName evidence="3">SbsA Ig-like domain-containing protein</fullName>
    </recommendedName>
</protein>
<feature type="domain" description="SbsA Ig-like" evidence="3">
    <location>
        <begin position="53"/>
        <end position="156"/>
    </location>
</feature>
<dbReference type="Pfam" id="PF13205">
    <property type="entry name" value="Big_5"/>
    <property type="match status" value="1"/>
</dbReference>
<sequence>MAIVCVATLFSACGGGGGGGGGGGAFPLFPAPAPAPAPSPAPAPEPAPAPAPDTAPLSVVAFVPTASDNVPRNTEISATLNKALLASTVTDSNVRITRSGAAVPGSLNYDAASHKVSFAPAKALDLLARYTVTAGTGLKDLAGNGLAAEKSWSFRTVDGTWEAPHQLEAATTTSGDVVTAPDGQGNTVMVWPSKPDGGFFEIRTAVQSADGGWGSVSTLSASGNYHALFPQVRFDSQGNGLVVWTQGDGAGNGVWSSRFLKGTGWQTPIQLDQAFDAGYGASLAIDADGNAFAVWGKRETQHANSDIWGARFTSAGGWQAPVRLGSSANIGTYDQAEQPQVAVDAAGNAYVLWVQRTSDAPVWVARYQIGSGWQPAVSLGAVRLGDPYAPRLAVSNSGQVMALWNSFIQQGGGQDRFDLWWSTLATPGGSWTSPALLENDDAGYALNQVLVADSAGSFHAIWQQHASPSSSDLVYRRYTPGSGWNNVTTVSTTHNAFYSNRVPSLVADRNGNLMALWGGYRSGDGEGEAGTFARRYAAGEGWRSTFRVGAAGHAPASSTSLAVQTDGTIVGSWMEPTEYSSNGPVSAARFK</sequence>
<keyword evidence="1" id="KW-0732">Signal</keyword>
<evidence type="ECO:0000256" key="2">
    <source>
        <dbReference type="SAM" id="MobiDB-lite"/>
    </source>
</evidence>
<proteinExistence type="predicted"/>
<reference evidence="4 5" key="1">
    <citation type="submission" date="2019-10" db="EMBL/GenBank/DDBJ databases">
        <title>Complete genome sequence of Variovorax paradoxus 5C-2.</title>
        <authorList>
            <person name="Gogoleva N.E."/>
            <person name="Balkin A.S."/>
        </authorList>
    </citation>
    <scope>NUCLEOTIDE SEQUENCE [LARGE SCALE GENOMIC DNA]</scope>
    <source>
        <strain evidence="4 5">5C-2</strain>
    </source>
</reference>
<dbReference type="AlphaFoldDB" id="A0A5Q0MDU4"/>
<gene>
    <name evidence="4" type="ORF">GFK26_20700</name>
</gene>
<dbReference type="EMBL" id="CP045644">
    <property type="protein sequence ID" value="QFZ87686.1"/>
    <property type="molecule type" value="Genomic_DNA"/>
</dbReference>
<evidence type="ECO:0000313" key="5">
    <source>
        <dbReference type="Proteomes" id="UP000326780"/>
    </source>
</evidence>
<dbReference type="Gene3D" id="2.60.40.1220">
    <property type="match status" value="1"/>
</dbReference>
<name>A0A5Q0MDU4_VARPD</name>
<dbReference type="InterPro" id="IPR032812">
    <property type="entry name" value="SbsA_Ig"/>
</dbReference>
<evidence type="ECO:0000256" key="1">
    <source>
        <dbReference type="ARBA" id="ARBA00022729"/>
    </source>
</evidence>
<dbReference type="Proteomes" id="UP000326780">
    <property type="component" value="Chromosome"/>
</dbReference>
<dbReference type="InterPro" id="IPR014755">
    <property type="entry name" value="Cu-Rt/internalin_Ig-like"/>
</dbReference>
<dbReference type="SUPFAM" id="SSF89372">
    <property type="entry name" value="Fucose-specific lectin"/>
    <property type="match status" value="1"/>
</dbReference>
<evidence type="ECO:0000259" key="3">
    <source>
        <dbReference type="Pfam" id="PF13205"/>
    </source>
</evidence>
<feature type="region of interest" description="Disordered" evidence="2">
    <location>
        <begin position="34"/>
        <end position="53"/>
    </location>
</feature>
<accession>A0A5Q0MDU4</accession>
<evidence type="ECO:0000313" key="4">
    <source>
        <dbReference type="EMBL" id="QFZ87686.1"/>
    </source>
</evidence>